<sequence>MKTFKKPFLIIFFLSLAFNCLGQEKSLLLFEQTAKIIGIKNSDIHLQFAVSQDFEDHLLIVIPEIAEEGDGYMIFNSNIILKDKKTGEIEAVFKGEKEWYSDAVRIDQIEIEPTIYQLNKTNVSFGLKVHYANQSRPNPTSSIELSLFAFDGEKLNAVLRNFPISQHHGETDTTCKGTFEIHTKELKISTFYTNQYADLEFVNSIVLYEQDDDCEKTYSQSIEKVETLKYKGNQYVSNQ</sequence>
<dbReference type="STRING" id="529505.SAMN05421761_11316"/>
<keyword evidence="2" id="KW-1185">Reference proteome</keyword>
<dbReference type="AlphaFoldDB" id="A0A1N7P0U2"/>
<dbReference type="OrthoDB" id="1187902at2"/>
<dbReference type="RefSeq" id="WP_076502335.1">
    <property type="nucleotide sequence ID" value="NZ_FTOP01000013.1"/>
</dbReference>
<proteinExistence type="predicted"/>
<accession>A0A1N7P0U2</accession>
<dbReference type="EMBL" id="FTOP01000013">
    <property type="protein sequence ID" value="SIT04202.1"/>
    <property type="molecule type" value="Genomic_DNA"/>
</dbReference>
<organism evidence="1 2">
    <name type="scientific">Belliella pelovolcani</name>
    <dbReference type="NCBI Taxonomy" id="529505"/>
    <lineage>
        <taxon>Bacteria</taxon>
        <taxon>Pseudomonadati</taxon>
        <taxon>Bacteroidota</taxon>
        <taxon>Cytophagia</taxon>
        <taxon>Cytophagales</taxon>
        <taxon>Cyclobacteriaceae</taxon>
        <taxon>Belliella</taxon>
    </lineage>
</organism>
<reference evidence="2" key="1">
    <citation type="submission" date="2017-01" db="EMBL/GenBank/DDBJ databases">
        <authorList>
            <person name="Varghese N."/>
            <person name="Submissions S."/>
        </authorList>
    </citation>
    <scope>NUCLEOTIDE SEQUENCE [LARGE SCALE GENOMIC DNA]</scope>
    <source>
        <strain evidence="2">DSM 46698</strain>
    </source>
</reference>
<evidence type="ECO:0000313" key="2">
    <source>
        <dbReference type="Proteomes" id="UP000186026"/>
    </source>
</evidence>
<name>A0A1N7P0U2_9BACT</name>
<protein>
    <submittedName>
        <fullName evidence="1">Uncharacterized protein</fullName>
    </submittedName>
</protein>
<gene>
    <name evidence="1" type="ORF">SAMN05421761_11316</name>
</gene>
<evidence type="ECO:0000313" key="1">
    <source>
        <dbReference type="EMBL" id="SIT04202.1"/>
    </source>
</evidence>
<dbReference type="Proteomes" id="UP000186026">
    <property type="component" value="Unassembled WGS sequence"/>
</dbReference>